<accession>A0A0M3WP56</accession>
<gene>
    <name evidence="1" type="primary">PeluOrf-51</name>
</gene>
<protein>
    <submittedName>
        <fullName evidence="1">Uncharacterized protein</fullName>
    </submittedName>
</protein>
<dbReference type="RefSeq" id="YP_009165651.1">
    <property type="nucleotide sequence ID" value="NC_027923.1"/>
</dbReference>
<keyword evidence="2" id="KW-1185">Reference proteome</keyword>
<dbReference type="GeneID" id="26040067"/>
<name>A0A0M3WP56_9ABAC</name>
<evidence type="ECO:0000313" key="1">
    <source>
        <dbReference type="EMBL" id="AKN80576.1"/>
    </source>
</evidence>
<evidence type="ECO:0000313" key="2">
    <source>
        <dbReference type="Proteomes" id="UP000204667"/>
    </source>
</evidence>
<dbReference type="EMBL" id="KM596836">
    <property type="protein sequence ID" value="AKN80576.1"/>
    <property type="molecule type" value="Genomic_DNA"/>
</dbReference>
<proteinExistence type="predicted"/>
<dbReference type="KEGG" id="vg:26040067"/>
<reference evidence="1 2" key="1">
    <citation type="journal article" date="2016" name="Sci. Rep.">
        <title>Genome sequence of Perigonia lusca single nucleopolyhedrovirus: insights into the evolution of a nucleotide metabolism enzyme in the family Baculoviridae.</title>
        <authorList>
            <person name="Ardisson-Araujo D.M."/>
            <person name="Lima R.N."/>
            <person name="Melo F.L."/>
            <person name="Clem R.J."/>
            <person name="Huang N."/>
            <person name="Bao S.N."/>
            <person name="Sosa-Gomez D.R."/>
            <person name="Ribeiro B.M."/>
        </authorList>
    </citation>
    <scope>NUCLEOTIDE SEQUENCE [LARGE SCALE GENOMIC DNA]</scope>
</reference>
<organism evidence="1 2">
    <name type="scientific">Perigonia lusca single nucleopolyhedrovirus</name>
    <dbReference type="NCBI Taxonomy" id="1675865"/>
    <lineage>
        <taxon>Viruses</taxon>
        <taxon>Viruses incertae sedis</taxon>
        <taxon>Naldaviricetes</taxon>
        <taxon>Lefavirales</taxon>
        <taxon>Baculoviridae</taxon>
        <taxon>Alphabaculovirus</taxon>
        <taxon>Alphabaculovirus peluscae</taxon>
        <taxon>Perigonia lusca nucleopolyhedrovirus</taxon>
    </lineage>
</organism>
<dbReference type="Proteomes" id="UP000204667">
    <property type="component" value="Segment"/>
</dbReference>
<sequence length="76" mass="8960">MSSTSVSQSEEDIFDVKNVMLITYDTFHSLKRYKLIELNVSNQLYKYYDTHTNKIVITPRKLKTLDAIQKNLIVVY</sequence>